<proteinExistence type="predicted"/>
<comment type="caution">
    <text evidence="1">The sequence shown here is derived from an EMBL/GenBank/DDBJ whole genome shotgun (WGS) entry which is preliminary data.</text>
</comment>
<dbReference type="Proteomes" id="UP001499994">
    <property type="component" value="Unassembled WGS sequence"/>
</dbReference>
<sequence>MRVGYFAGFGFWFEIADLRVGKRHMGGTPLSNQSGPKFGHRFFQMQRENEKRIGKAFHANLLNQRTKDA</sequence>
<evidence type="ECO:0000313" key="2">
    <source>
        <dbReference type="Proteomes" id="UP001499994"/>
    </source>
</evidence>
<gene>
    <name evidence="1" type="ORF">GCM10022405_12200</name>
</gene>
<protein>
    <submittedName>
        <fullName evidence="1">Uncharacterized protein</fullName>
    </submittedName>
</protein>
<dbReference type="EMBL" id="BAABDG010000002">
    <property type="protein sequence ID" value="GAA3888205.1"/>
    <property type="molecule type" value="Genomic_DNA"/>
</dbReference>
<name>A0ABP7KVT6_9GAMM</name>
<organism evidence="1 2">
    <name type="scientific">Gibbsiella dentisursi</name>
    <dbReference type="NCBI Taxonomy" id="796890"/>
    <lineage>
        <taxon>Bacteria</taxon>
        <taxon>Pseudomonadati</taxon>
        <taxon>Pseudomonadota</taxon>
        <taxon>Gammaproteobacteria</taxon>
        <taxon>Enterobacterales</taxon>
        <taxon>Yersiniaceae</taxon>
        <taxon>Gibbsiella</taxon>
    </lineage>
</organism>
<keyword evidence="2" id="KW-1185">Reference proteome</keyword>
<reference evidence="2" key="1">
    <citation type="journal article" date="2019" name="Int. J. Syst. Evol. Microbiol.">
        <title>The Global Catalogue of Microorganisms (GCM) 10K type strain sequencing project: providing services to taxonomists for standard genome sequencing and annotation.</title>
        <authorList>
            <consortium name="The Broad Institute Genomics Platform"/>
            <consortium name="The Broad Institute Genome Sequencing Center for Infectious Disease"/>
            <person name="Wu L."/>
            <person name="Ma J."/>
        </authorList>
    </citation>
    <scope>NUCLEOTIDE SEQUENCE [LARGE SCALE GENOMIC DNA]</scope>
    <source>
        <strain evidence="2">JCM 17201</strain>
    </source>
</reference>
<accession>A0ABP7KVT6</accession>
<evidence type="ECO:0000313" key="1">
    <source>
        <dbReference type="EMBL" id="GAA3888205.1"/>
    </source>
</evidence>